<name>A0A917F0C5_9MICO</name>
<gene>
    <name evidence="4" type="primary">sufD</name>
    <name evidence="4" type="ORF">GCM10011399_26810</name>
</gene>
<organism evidence="4 5">
    <name type="scientific">Subtercola lobariae</name>
    <dbReference type="NCBI Taxonomy" id="1588641"/>
    <lineage>
        <taxon>Bacteria</taxon>
        <taxon>Bacillati</taxon>
        <taxon>Actinomycetota</taxon>
        <taxon>Actinomycetes</taxon>
        <taxon>Micrococcales</taxon>
        <taxon>Microbacteriaceae</taxon>
        <taxon>Subtercola</taxon>
    </lineage>
</organism>
<dbReference type="SUPFAM" id="SSF101960">
    <property type="entry name" value="Stabilizer of iron transporter SufD"/>
    <property type="match status" value="1"/>
</dbReference>
<proteinExistence type="inferred from homology"/>
<feature type="domain" description="SUF system FeS cluster assembly SufBD core" evidence="3">
    <location>
        <begin position="167"/>
        <end position="392"/>
    </location>
</feature>
<feature type="compositionally biased region" description="Low complexity" evidence="2">
    <location>
        <begin position="9"/>
        <end position="32"/>
    </location>
</feature>
<dbReference type="NCBIfam" id="TIGR01981">
    <property type="entry name" value="sufD"/>
    <property type="match status" value="1"/>
</dbReference>
<dbReference type="InterPro" id="IPR000825">
    <property type="entry name" value="SUF_FeS_clus_asmbl_SufBD_core"/>
</dbReference>
<evidence type="ECO:0000313" key="4">
    <source>
        <dbReference type="EMBL" id="GGF32308.1"/>
    </source>
</evidence>
<evidence type="ECO:0000259" key="3">
    <source>
        <dbReference type="Pfam" id="PF01458"/>
    </source>
</evidence>
<comment type="caution">
    <text evidence="4">The sequence shown here is derived from an EMBL/GenBank/DDBJ whole genome shotgun (WGS) entry which is preliminary data.</text>
</comment>
<dbReference type="PANTHER" id="PTHR43575">
    <property type="entry name" value="PROTEIN ABCI7, CHLOROPLASTIC"/>
    <property type="match status" value="1"/>
</dbReference>
<comment type="similarity">
    <text evidence="1">Belongs to the iron-sulfur cluster assembly SufBD family.</text>
</comment>
<evidence type="ECO:0000313" key="5">
    <source>
        <dbReference type="Proteomes" id="UP000598775"/>
    </source>
</evidence>
<dbReference type="PANTHER" id="PTHR43575:SF1">
    <property type="entry name" value="PROTEIN ABCI7, CHLOROPLASTIC"/>
    <property type="match status" value="1"/>
</dbReference>
<reference evidence="4 5" key="1">
    <citation type="journal article" date="2014" name="Int. J. Syst. Evol. Microbiol.">
        <title>Complete genome sequence of Corynebacterium casei LMG S-19264T (=DSM 44701T), isolated from a smear-ripened cheese.</title>
        <authorList>
            <consortium name="US DOE Joint Genome Institute (JGI-PGF)"/>
            <person name="Walter F."/>
            <person name="Albersmeier A."/>
            <person name="Kalinowski J."/>
            <person name="Ruckert C."/>
        </authorList>
    </citation>
    <scope>NUCLEOTIDE SEQUENCE [LARGE SCALE GENOMIC DNA]</scope>
    <source>
        <strain evidence="4 5">CGMCC 1.12976</strain>
    </source>
</reference>
<dbReference type="Pfam" id="PF01458">
    <property type="entry name" value="SUFBD_core"/>
    <property type="match status" value="1"/>
</dbReference>
<feature type="region of interest" description="Disordered" evidence="2">
    <location>
        <begin position="1"/>
        <end position="48"/>
    </location>
</feature>
<accession>A0A917F0C5</accession>
<dbReference type="EMBL" id="BMGP01000005">
    <property type="protein sequence ID" value="GGF32308.1"/>
    <property type="molecule type" value="Genomic_DNA"/>
</dbReference>
<sequence>MTSPASTNTTAPESESVSAAAAAAFATPPATSGGHRGAPVGSKSHTDGAWQEIPVQTRSERFTSANVGDFDEPSGHEIEWKLTPIKLVADLISGDLDGTVVEPTAEAVDGYSLSWVSRTDERVSSAGLPEEKASANAWSAFDKALAIDVTGETPTEFIVKRSGLGSDTARAAHTVITAEPNSRGLVILENSGDARITENVEIVVREGAHLTVVSVQEWNDSAVHLASHFAQVGRDASLRHIVVSLGGSVVRVNPSIHLSGQGSNTEAYGLYFADSGQHLEQRVYIDHEAENSRSRVKYKGALQGEGAHSVWVGDVLIRQSANGTDSYEENRNLVLSEGTRADSIPNLEIETGNILGAGHASSTGRFDDEQLFYLQSRGISEEEARRLVVRGFLAEIIQQIGSEAVEERLSRAVEAELMIAAAGAAPAAASDAIADDTDATVTA</sequence>
<evidence type="ECO:0000256" key="2">
    <source>
        <dbReference type="SAM" id="MobiDB-lite"/>
    </source>
</evidence>
<dbReference type="GO" id="GO:0016226">
    <property type="term" value="P:iron-sulfur cluster assembly"/>
    <property type="evidence" value="ECO:0007669"/>
    <property type="project" value="InterPro"/>
</dbReference>
<dbReference type="RefSeq" id="WP_188679128.1">
    <property type="nucleotide sequence ID" value="NZ_BMGP01000005.1"/>
</dbReference>
<dbReference type="Proteomes" id="UP000598775">
    <property type="component" value="Unassembled WGS sequence"/>
</dbReference>
<dbReference type="InterPro" id="IPR011542">
    <property type="entry name" value="SUF_FeS_clus_asmbl_SufD"/>
</dbReference>
<keyword evidence="5" id="KW-1185">Reference proteome</keyword>
<dbReference type="AlphaFoldDB" id="A0A917F0C5"/>
<dbReference type="InterPro" id="IPR037284">
    <property type="entry name" value="SUF_FeS_clus_asmbl_SufBD_sf"/>
</dbReference>
<protein>
    <submittedName>
        <fullName evidence="4">Fe-S cluster assembly protein SufD</fullName>
    </submittedName>
</protein>
<evidence type="ECO:0000256" key="1">
    <source>
        <dbReference type="ARBA" id="ARBA00043967"/>
    </source>
</evidence>
<dbReference type="InterPro" id="IPR055346">
    <property type="entry name" value="Fe-S_cluster_assembly_SufBD"/>
</dbReference>